<dbReference type="InterPro" id="IPR011935">
    <property type="entry name" value="CHP02231"/>
</dbReference>
<dbReference type="Pfam" id="PF13600">
    <property type="entry name" value="DUF4140"/>
    <property type="match status" value="1"/>
</dbReference>
<dbReference type="Proteomes" id="UP000777438">
    <property type="component" value="Unassembled WGS sequence"/>
</dbReference>
<sequence length="822" mass="91443">MDPSNKVEYKIRDLSTRAITLFPDQAQVQRDIKDVPLKPGVNEIAIVGLSPTVNQQSIKVEGSGTATIVGIMVEYISNQERFEDVYPPSDDESSSDSEDESEESDEPDHASLMQVKMRLVELGDDLQQAKEAIASADQRIKILDGYCNSLNKREGVDIAAVLATYKEERKNASYERMVARAQERTINDAIYHKGKEQKKLLKAQKKLKDKASKAKAKVQKIKNKRKQQIESRKAQIAKEKNRIHQERLNVWPKDVYKITIQLEVNACFTPGSSRRGSISSEVDLPVRSPSKTMDLDDPVSCDLVLSYVTSSAYWTPSYDLQLSTTNKAGSLCFDACLNNMTSETWEDCKITLSTSQTSFSGSNEAVPILRPWRIKMAPRGSVAGSKLSNITDSAREILERGIIRDQKQLNTLAPPRELMFGNQQPGPNGGVSNHALQDYQMQLMLLEQQNKKRLMMARQEQDGAPPVNPQQIMAMQQHPAQLQAARMQMQQQAIQMQMQQAAQMQMFQQQQPQQMQMFQQQQPQQPQQQQQQQQQQMMPPPPPPQQMGGVPPPPGGLMDLDSFNFDGAVQAQPALDFQESLVEETGLTTTYDLPGHKTLVPKSTATKQRVARVNFNHVTFDHIVLAKYHAAAYLKATLKNLSRWALLKGPGSLTLDGSFMGKVTIPRCSAGDGFTLNLGTDPAIKVMYPKAEVKRSTTGMFSKGDSSEYIRSVTVHNTRATSSKPINLFVFDQVPVSEDERLRVELTSPRGVTLDGPRVPSGVPGRDTPAGKDWGTANVTLRKLGMLSWEVSLNPGKIVKLGLEYTVSMPVGETAEECAKPN</sequence>
<proteinExistence type="predicted"/>
<accession>A0A9P8W632</accession>
<dbReference type="PANTHER" id="PTHR31005">
    <property type="entry name" value="DUF4139 DOMAIN-CONTAINING PROTEIN"/>
    <property type="match status" value="1"/>
</dbReference>
<evidence type="ECO:0000313" key="6">
    <source>
        <dbReference type="Proteomes" id="UP000777438"/>
    </source>
</evidence>
<feature type="domain" description="DUF4140" evidence="4">
    <location>
        <begin position="19"/>
        <end position="143"/>
    </location>
</feature>
<keyword evidence="1" id="KW-0175">Coiled coil</keyword>
<feature type="region of interest" description="Disordered" evidence="2">
    <location>
        <begin position="751"/>
        <end position="774"/>
    </location>
</feature>
<feature type="compositionally biased region" description="Low complexity" evidence="2">
    <location>
        <begin position="514"/>
        <end position="537"/>
    </location>
</feature>
<name>A0A9P8W632_9HYPO</name>
<dbReference type="PANTHER" id="PTHR31005:SF8">
    <property type="entry name" value="DUF4139 DOMAIN-CONTAINING PROTEIN"/>
    <property type="match status" value="1"/>
</dbReference>
<reference evidence="5 6" key="1">
    <citation type="journal article" date="2021" name="Nat. Commun.">
        <title>Genetic determinants of endophytism in the Arabidopsis root mycobiome.</title>
        <authorList>
            <person name="Mesny F."/>
            <person name="Miyauchi S."/>
            <person name="Thiergart T."/>
            <person name="Pickel B."/>
            <person name="Atanasova L."/>
            <person name="Karlsson M."/>
            <person name="Huettel B."/>
            <person name="Barry K.W."/>
            <person name="Haridas S."/>
            <person name="Chen C."/>
            <person name="Bauer D."/>
            <person name="Andreopoulos W."/>
            <person name="Pangilinan J."/>
            <person name="LaButti K."/>
            <person name="Riley R."/>
            <person name="Lipzen A."/>
            <person name="Clum A."/>
            <person name="Drula E."/>
            <person name="Henrissat B."/>
            <person name="Kohler A."/>
            <person name="Grigoriev I.V."/>
            <person name="Martin F.M."/>
            <person name="Hacquard S."/>
        </authorList>
    </citation>
    <scope>NUCLEOTIDE SEQUENCE [LARGE SCALE GENOMIC DNA]</scope>
    <source>
        <strain evidence="5 6">MPI-CAGE-CH-0241</strain>
    </source>
</reference>
<dbReference type="AlphaFoldDB" id="A0A9P8W632"/>
<organism evidence="5 6">
    <name type="scientific">Thelonectria olida</name>
    <dbReference type="NCBI Taxonomy" id="1576542"/>
    <lineage>
        <taxon>Eukaryota</taxon>
        <taxon>Fungi</taxon>
        <taxon>Dikarya</taxon>
        <taxon>Ascomycota</taxon>
        <taxon>Pezizomycotina</taxon>
        <taxon>Sordariomycetes</taxon>
        <taxon>Hypocreomycetidae</taxon>
        <taxon>Hypocreales</taxon>
        <taxon>Nectriaceae</taxon>
        <taxon>Thelonectria</taxon>
    </lineage>
</organism>
<evidence type="ECO:0000259" key="4">
    <source>
        <dbReference type="Pfam" id="PF13600"/>
    </source>
</evidence>
<feature type="compositionally biased region" description="Pro residues" evidence="2">
    <location>
        <begin position="538"/>
        <end position="555"/>
    </location>
</feature>
<dbReference type="InterPro" id="IPR025554">
    <property type="entry name" value="DUF4140"/>
</dbReference>
<evidence type="ECO:0000256" key="1">
    <source>
        <dbReference type="SAM" id="Coils"/>
    </source>
</evidence>
<feature type="domain" description="DUF4139" evidence="3">
    <location>
        <begin position="304"/>
        <end position="810"/>
    </location>
</feature>
<evidence type="ECO:0000256" key="2">
    <source>
        <dbReference type="SAM" id="MobiDB-lite"/>
    </source>
</evidence>
<gene>
    <name evidence="5" type="ORF">B0T10DRAFT_529272</name>
</gene>
<keyword evidence="6" id="KW-1185">Reference proteome</keyword>
<evidence type="ECO:0008006" key="7">
    <source>
        <dbReference type="Google" id="ProtNLM"/>
    </source>
</evidence>
<dbReference type="InterPro" id="IPR037291">
    <property type="entry name" value="DUF4139"/>
</dbReference>
<feature type="compositionally biased region" description="Acidic residues" evidence="2">
    <location>
        <begin position="89"/>
        <end position="106"/>
    </location>
</feature>
<evidence type="ECO:0000313" key="5">
    <source>
        <dbReference type="EMBL" id="KAH6889229.1"/>
    </source>
</evidence>
<feature type="region of interest" description="Disordered" evidence="2">
    <location>
        <begin position="82"/>
        <end position="111"/>
    </location>
</feature>
<comment type="caution">
    <text evidence="5">The sequence shown here is derived from an EMBL/GenBank/DDBJ whole genome shotgun (WGS) entry which is preliminary data.</text>
</comment>
<feature type="coiled-coil region" evidence="1">
    <location>
        <begin position="204"/>
        <end position="246"/>
    </location>
</feature>
<dbReference type="OrthoDB" id="10068793at2759"/>
<feature type="region of interest" description="Disordered" evidence="2">
    <location>
        <begin position="514"/>
        <end position="558"/>
    </location>
</feature>
<dbReference type="EMBL" id="JAGPYM010000011">
    <property type="protein sequence ID" value="KAH6889229.1"/>
    <property type="molecule type" value="Genomic_DNA"/>
</dbReference>
<dbReference type="Pfam" id="PF13598">
    <property type="entry name" value="DUF4139"/>
    <property type="match status" value="1"/>
</dbReference>
<feature type="coiled-coil region" evidence="1">
    <location>
        <begin position="112"/>
        <end position="139"/>
    </location>
</feature>
<evidence type="ECO:0000259" key="3">
    <source>
        <dbReference type="Pfam" id="PF13598"/>
    </source>
</evidence>
<protein>
    <recommendedName>
        <fullName evidence="7">Mucoidy inhibitor-like protein</fullName>
    </recommendedName>
</protein>